<proteinExistence type="predicted"/>
<accession>A0A2N0RHM5</accession>
<keyword evidence="1" id="KW-0472">Membrane</keyword>
<reference evidence="2 3" key="2">
    <citation type="submission" date="2017-10" db="EMBL/GenBank/DDBJ databases">
        <title>Genome analyses suggest a sexual origin of heterokaryosis in a supposedly ancient asexual fungus.</title>
        <authorList>
            <person name="Corradi N."/>
            <person name="Sedzielewska K."/>
            <person name="Noel J."/>
            <person name="Charron P."/>
            <person name="Farinelli L."/>
            <person name="Marton T."/>
            <person name="Kruger M."/>
            <person name="Pelin A."/>
            <person name="Brachmann A."/>
            <person name="Corradi N."/>
        </authorList>
    </citation>
    <scope>NUCLEOTIDE SEQUENCE [LARGE SCALE GENOMIC DNA]</scope>
    <source>
        <strain evidence="2 3">A1</strain>
    </source>
</reference>
<name>A0A2N0RHM5_9GLOM</name>
<dbReference type="EMBL" id="LLXH01000811">
    <property type="protein sequence ID" value="PKC62805.1"/>
    <property type="molecule type" value="Genomic_DNA"/>
</dbReference>
<organism evidence="2 3">
    <name type="scientific">Rhizophagus irregularis</name>
    <dbReference type="NCBI Taxonomy" id="588596"/>
    <lineage>
        <taxon>Eukaryota</taxon>
        <taxon>Fungi</taxon>
        <taxon>Fungi incertae sedis</taxon>
        <taxon>Mucoromycota</taxon>
        <taxon>Glomeromycotina</taxon>
        <taxon>Glomeromycetes</taxon>
        <taxon>Glomerales</taxon>
        <taxon>Glomeraceae</taxon>
        <taxon>Rhizophagus</taxon>
    </lineage>
</organism>
<dbReference type="Proteomes" id="UP000232688">
    <property type="component" value="Unassembled WGS sequence"/>
</dbReference>
<feature type="transmembrane region" description="Helical" evidence="1">
    <location>
        <begin position="20"/>
        <end position="40"/>
    </location>
</feature>
<keyword evidence="1" id="KW-0812">Transmembrane</keyword>
<keyword evidence="1" id="KW-1133">Transmembrane helix</keyword>
<dbReference type="AlphaFoldDB" id="A0A2N0RHM5"/>
<protein>
    <submittedName>
        <fullName evidence="2">Uncharacterized protein</fullName>
    </submittedName>
</protein>
<reference evidence="2 3" key="1">
    <citation type="submission" date="2017-10" db="EMBL/GenBank/DDBJ databases">
        <title>Extensive intraspecific genome diversity in a model arbuscular mycorrhizal fungus.</title>
        <authorList>
            <person name="Chen E.C.H."/>
            <person name="Morin E."/>
            <person name="Baudet D."/>
            <person name="Noel J."/>
            <person name="Ndikumana S."/>
            <person name="Charron P."/>
            <person name="St-Onge C."/>
            <person name="Giorgi J."/>
            <person name="Grigoriev I.V."/>
            <person name="Roux C."/>
            <person name="Martin F.M."/>
            <person name="Corradi N."/>
        </authorList>
    </citation>
    <scope>NUCLEOTIDE SEQUENCE [LARGE SCALE GENOMIC DNA]</scope>
    <source>
        <strain evidence="2 3">A1</strain>
    </source>
</reference>
<sequence>MNQKIGISFNFCFRSYHRCFELVTGFVIVLLIDMNQLQLFALDHYQLRFLDIFVFSFGLVSWEVLKFCYFFGTLDDIGLLLIDIGRLSDRQHLRFWCIDGNLWFYLHPLIIVD</sequence>
<evidence type="ECO:0000256" key="1">
    <source>
        <dbReference type="SAM" id="Phobius"/>
    </source>
</evidence>
<evidence type="ECO:0000313" key="3">
    <source>
        <dbReference type="Proteomes" id="UP000232688"/>
    </source>
</evidence>
<gene>
    <name evidence="2" type="ORF">RhiirA1_538228</name>
</gene>
<dbReference type="VEuPathDB" id="FungiDB:RhiirFUN_001849"/>
<dbReference type="VEuPathDB" id="FungiDB:RhiirA1_538228"/>
<feature type="transmembrane region" description="Helical" evidence="1">
    <location>
        <begin position="52"/>
        <end position="72"/>
    </location>
</feature>
<evidence type="ECO:0000313" key="2">
    <source>
        <dbReference type="EMBL" id="PKC62805.1"/>
    </source>
</evidence>
<comment type="caution">
    <text evidence="2">The sequence shown here is derived from an EMBL/GenBank/DDBJ whole genome shotgun (WGS) entry which is preliminary data.</text>
</comment>